<evidence type="ECO:0000313" key="4">
    <source>
        <dbReference type="Proteomes" id="UP000319941"/>
    </source>
</evidence>
<dbReference type="SUPFAM" id="SSF53955">
    <property type="entry name" value="Lysozyme-like"/>
    <property type="match status" value="1"/>
</dbReference>
<dbReference type="RefSeq" id="WP_144726397.1">
    <property type="nucleotide sequence ID" value="NZ_CAWOWR010000001.1"/>
</dbReference>
<dbReference type="InterPro" id="IPR008258">
    <property type="entry name" value="Transglycosylase_SLT_dom_1"/>
</dbReference>
<evidence type="ECO:0000259" key="2">
    <source>
        <dbReference type="Pfam" id="PF01464"/>
    </source>
</evidence>
<evidence type="ECO:0000313" key="3">
    <source>
        <dbReference type="EMBL" id="TVU73844.1"/>
    </source>
</evidence>
<dbReference type="PANTHER" id="PTHR37423">
    <property type="entry name" value="SOLUBLE LYTIC MUREIN TRANSGLYCOSYLASE-RELATED"/>
    <property type="match status" value="1"/>
</dbReference>
<dbReference type="Gene3D" id="1.10.530.10">
    <property type="match status" value="1"/>
</dbReference>
<comment type="similarity">
    <text evidence="1">Belongs to the transglycosylase Slt family.</text>
</comment>
<organism evidence="3 4">
    <name type="scientific">Cobetia crustatorum</name>
    <dbReference type="NCBI Taxonomy" id="553385"/>
    <lineage>
        <taxon>Bacteria</taxon>
        <taxon>Pseudomonadati</taxon>
        <taxon>Pseudomonadota</taxon>
        <taxon>Gammaproteobacteria</taxon>
        <taxon>Oceanospirillales</taxon>
        <taxon>Halomonadaceae</taxon>
        <taxon>Cobetia</taxon>
    </lineage>
</organism>
<gene>
    <name evidence="3" type="ORF">FQP86_01900</name>
</gene>
<accession>A0A558HXN0</accession>
<name>A0A558HXN0_9GAMM</name>
<evidence type="ECO:0000256" key="1">
    <source>
        <dbReference type="ARBA" id="ARBA00007734"/>
    </source>
</evidence>
<dbReference type="InterPro" id="IPR023346">
    <property type="entry name" value="Lysozyme-like_dom_sf"/>
</dbReference>
<reference evidence="3 4" key="1">
    <citation type="submission" date="2019-07" db="EMBL/GenBank/DDBJ databases">
        <title>Diversity of Bacteria from Kongsfjorden, Arctic.</title>
        <authorList>
            <person name="Yu Y."/>
        </authorList>
    </citation>
    <scope>NUCLEOTIDE SEQUENCE [LARGE SCALE GENOMIC DNA]</scope>
    <source>
        <strain evidence="3 4">SM1923</strain>
    </source>
</reference>
<keyword evidence="4" id="KW-1185">Reference proteome</keyword>
<dbReference type="Pfam" id="PF01464">
    <property type="entry name" value="SLT"/>
    <property type="match status" value="1"/>
</dbReference>
<dbReference type="EMBL" id="VNFH01000001">
    <property type="protein sequence ID" value="TVU73844.1"/>
    <property type="molecule type" value="Genomic_DNA"/>
</dbReference>
<dbReference type="OrthoDB" id="9815002at2"/>
<sequence>MADTISELLIGLKLDVDAQSFRNANSAFNGVRDAGLRMGRALGAGGVAAGLTQLGTSYAATTAEIARFARESGTSAQFVSGLEFAFKQAGGSAGDARASISNFMKMYEDFEMGRHDKFNAATAFGFDTGSLLKSEDFGAMISNISSQVSKASPALRKSMLEALGIDGIGARSLLGSGPAQIEAYMKTAQELAPVTSEMADASIDATQALGEMSLAMKGFSDQMSMGILPDLTSAMREITGMMAYVREASGDESSPLYWLKQAWDAPNDAIDWIGDKRQGIIDGGGLGAWWDQVVEDGNERRNDDFGKGIYKPSASLDPNDPIGDNILGALAMQESGGKHRDANGNLTRSHAGALGAYQIKPSTGAVPGYGIAPLKSNSEADQKAFADDYLTKMLKRYGNLDQALASYNAGAGAVDKAIKTRGDNWLSALPPETRDYVPSVKAKMSEQGGRPVSISGGLNVTVSGATDPEAVGREVTRQIGVMAQQAGSDYSERGAV</sequence>
<comment type="caution">
    <text evidence="3">The sequence shown here is derived from an EMBL/GenBank/DDBJ whole genome shotgun (WGS) entry which is preliminary data.</text>
</comment>
<dbReference type="Proteomes" id="UP000319941">
    <property type="component" value="Unassembled WGS sequence"/>
</dbReference>
<dbReference type="PANTHER" id="PTHR37423:SF2">
    <property type="entry name" value="MEMBRANE-BOUND LYTIC MUREIN TRANSGLYCOSYLASE C"/>
    <property type="match status" value="1"/>
</dbReference>
<feature type="domain" description="Transglycosylase SLT" evidence="2">
    <location>
        <begin position="325"/>
        <end position="423"/>
    </location>
</feature>
<dbReference type="AlphaFoldDB" id="A0A558HXN0"/>
<protein>
    <submittedName>
        <fullName evidence="3">Lytic transglycosylase domain-containing protein</fullName>
    </submittedName>
</protein>
<proteinExistence type="inferred from homology"/>